<evidence type="ECO:0000256" key="8">
    <source>
        <dbReference type="ARBA" id="ARBA00023097"/>
    </source>
</evidence>
<dbReference type="GO" id="GO:0004474">
    <property type="term" value="F:malate synthase activity"/>
    <property type="evidence" value="ECO:0007669"/>
    <property type="project" value="UniProtKB-UniRule"/>
</dbReference>
<feature type="modified residue" description="Cysteine sulfenic acid (-SOH)" evidence="10">
    <location>
        <position position="639"/>
    </location>
</feature>
<dbReference type="Pfam" id="PF01274">
    <property type="entry name" value="MS_TIM-barrel"/>
    <property type="match status" value="1"/>
</dbReference>
<feature type="active site" description="Proton acceptor" evidence="10 12">
    <location>
        <position position="355"/>
    </location>
</feature>
<keyword evidence="5 10" id="KW-0808">Transferase</keyword>
<feature type="binding site" evidence="10">
    <location>
        <position position="449"/>
    </location>
    <ligand>
        <name>glyoxylate</name>
        <dbReference type="ChEBI" id="CHEBI:36655"/>
    </ligand>
</feature>
<evidence type="ECO:0000259" key="17">
    <source>
        <dbReference type="Pfam" id="PF20659"/>
    </source>
</evidence>
<evidence type="ECO:0000256" key="11">
    <source>
        <dbReference type="NCBIfam" id="TIGR01345"/>
    </source>
</evidence>
<feature type="binding site" evidence="10">
    <location>
        <position position="322"/>
    </location>
    <ligand>
        <name>acetyl-CoA</name>
        <dbReference type="ChEBI" id="CHEBI:57288"/>
    </ligand>
</feature>
<keyword evidence="18" id="KW-0012">Acyltransferase</keyword>
<feature type="binding site" evidence="10">
    <location>
        <position position="285"/>
    </location>
    <ligand>
        <name>acetyl-CoA</name>
        <dbReference type="ChEBI" id="CHEBI:57288"/>
    </ligand>
</feature>
<feature type="binding site" evidence="10">
    <location>
        <position position="355"/>
    </location>
    <ligand>
        <name>glyoxylate</name>
        <dbReference type="ChEBI" id="CHEBI:36655"/>
    </ligand>
</feature>
<dbReference type="Proteomes" id="UP000622890">
    <property type="component" value="Unassembled WGS sequence"/>
</dbReference>
<dbReference type="GO" id="GO:0000287">
    <property type="term" value="F:magnesium ion binding"/>
    <property type="evidence" value="ECO:0007669"/>
    <property type="project" value="TreeGrafter"/>
</dbReference>
<dbReference type="AlphaFoldDB" id="A0A934SVA7"/>
<protein>
    <recommendedName>
        <fullName evidence="10 11">Malate synthase G</fullName>
        <ecNumber evidence="10 11">2.3.3.9</ecNumber>
    </recommendedName>
</protein>
<evidence type="ECO:0000256" key="10">
    <source>
        <dbReference type="HAMAP-Rule" id="MF_00641"/>
    </source>
</evidence>
<evidence type="ECO:0000256" key="12">
    <source>
        <dbReference type="PIRSR" id="PIRSR601465-50"/>
    </source>
</evidence>
<dbReference type="RefSeq" id="WP_200595350.1">
    <property type="nucleotide sequence ID" value="NZ_JAEPBG010000010.1"/>
</dbReference>
<dbReference type="GO" id="GO:0009436">
    <property type="term" value="P:glyoxylate catabolic process"/>
    <property type="evidence" value="ECO:0007669"/>
    <property type="project" value="TreeGrafter"/>
</dbReference>
<dbReference type="InterPro" id="IPR048356">
    <property type="entry name" value="MS_N"/>
</dbReference>
<keyword evidence="6 10" id="KW-0479">Metal-binding</keyword>
<feature type="domain" description="Malate synthase TIM barrel" evidence="14">
    <location>
        <begin position="352"/>
        <end position="601"/>
    </location>
</feature>
<dbReference type="Gene3D" id="1.20.1220.12">
    <property type="entry name" value="Malate synthase, domain III"/>
    <property type="match status" value="1"/>
</dbReference>
<dbReference type="InterPro" id="IPR006253">
    <property type="entry name" value="Malate_synthG"/>
</dbReference>
<feature type="binding site" evidence="10">
    <location>
        <position position="558"/>
    </location>
    <ligand>
        <name>acetyl-CoA</name>
        <dbReference type="ChEBI" id="CHEBI:57288"/>
    </ligand>
</feature>
<evidence type="ECO:0000256" key="1">
    <source>
        <dbReference type="ARBA" id="ARBA00001946"/>
    </source>
</evidence>
<keyword evidence="4 10" id="KW-0816">Tricarboxylic acid cycle</keyword>
<evidence type="ECO:0000259" key="15">
    <source>
        <dbReference type="Pfam" id="PF20656"/>
    </source>
</evidence>
<evidence type="ECO:0000256" key="6">
    <source>
        <dbReference type="ARBA" id="ARBA00022723"/>
    </source>
</evidence>
<dbReference type="GO" id="GO:0006097">
    <property type="term" value="P:glyoxylate cycle"/>
    <property type="evidence" value="ECO:0007669"/>
    <property type="project" value="UniProtKB-UniRule"/>
</dbReference>
<accession>A0A934SVA7</accession>
<feature type="binding site" evidence="10">
    <location>
        <position position="477"/>
    </location>
    <ligand>
        <name>Mg(2+)</name>
        <dbReference type="ChEBI" id="CHEBI:18420"/>
    </ligand>
</feature>
<sequence>MTTENSIERTTCQRLQVATPLYRFIEDKVLPGTGVSSEQFWSGFDAIAHDLGPKNDALLAERDRLQAELDKWHAANPGPITDTAAYRGFLESVGYLQPVPQQVKVTTTNVDAELALQAGPQLVVPILNARYALNAANARWGSLYDALYGTDALAETDGATRRGPNGESYNPARGAKVIEFARKFLDEAAPLASGSHRDATGYRVEGGKLVVALKDGAATGLADEKKFVGYQGDAAAPSSVLLQNNGLHIDIIVDRNTPIGKSDAAGVADVVLEAALSTILDLEDSIAAVDAADKTLAYANWLGILQATLTESVSKGSSTFTRMLNPDRRYTAGVGATDAKDGVVTLHGRSLLFLRNVGHLMTNPAILYDGGKEIHEGIMDAMITVAIAIHDLKRRAGQEIGNSRTGSVYIVKPKMHGPAEVAFANELFARVEKVLNLPENTVKLGIMDEERRTSVNLAACLAEAPARVAFINTGFLDRTGDEIHSAMRAGPVFRKGDMKTSTWLTAYERSNVLVGLSAGLRGRAQIGKGMWAMPDMMAAMLEQKIVHPKAGANTAWVPSPTAATLHALHYHKVNVAEVQKEMEKIDAPTELAKLRDDLLQIPVVAQANWDKDAIQQELDNNCQGILGYVVRWVDQGVGCSKVPDIHNVGLMEDRATLRISSQHIANWMLHGIVNADQVNETLQRMAKVVDGQNANDPFYQPMAPNYESSFAYRAARDLIFKGLEQPSGYTEPLLHAWRLEVKAAHAS</sequence>
<name>A0A934SVA7_9BURK</name>
<comment type="subunit">
    <text evidence="10">Monomer.</text>
</comment>
<dbReference type="PANTHER" id="PTHR42739">
    <property type="entry name" value="MALATE SYNTHASE G"/>
    <property type="match status" value="1"/>
</dbReference>
<comment type="pathway">
    <text evidence="10 13">Carbohydrate metabolism; glyoxylate cycle; (S)-malate from isocitrate: step 2/2.</text>
</comment>
<dbReference type="EMBL" id="JAEPBG010000010">
    <property type="protein sequence ID" value="MBK4737235.1"/>
    <property type="molecule type" value="Genomic_DNA"/>
</dbReference>
<keyword evidence="8 10" id="KW-0558">Oxidation</keyword>
<dbReference type="NCBIfam" id="NF002825">
    <property type="entry name" value="PRK02999.1"/>
    <property type="match status" value="1"/>
</dbReference>
<dbReference type="InterPro" id="IPR046363">
    <property type="entry name" value="MS_N_TIM-barrel_dom"/>
</dbReference>
<evidence type="ECO:0000256" key="7">
    <source>
        <dbReference type="ARBA" id="ARBA00022842"/>
    </source>
</evidence>
<keyword evidence="19" id="KW-1185">Reference proteome</keyword>
<dbReference type="SUPFAM" id="SSF51645">
    <property type="entry name" value="Malate synthase G"/>
    <property type="match status" value="1"/>
</dbReference>
<dbReference type="NCBIfam" id="TIGR01345">
    <property type="entry name" value="malate_syn_G"/>
    <property type="match status" value="1"/>
</dbReference>
<feature type="active site" description="Proton donor" evidence="10 12">
    <location>
        <position position="653"/>
    </location>
</feature>
<comment type="catalytic activity">
    <reaction evidence="9 10 13">
        <text>glyoxylate + acetyl-CoA + H2O = (S)-malate + CoA + H(+)</text>
        <dbReference type="Rhea" id="RHEA:18181"/>
        <dbReference type="ChEBI" id="CHEBI:15377"/>
        <dbReference type="ChEBI" id="CHEBI:15378"/>
        <dbReference type="ChEBI" id="CHEBI:15589"/>
        <dbReference type="ChEBI" id="CHEBI:36655"/>
        <dbReference type="ChEBI" id="CHEBI:57287"/>
        <dbReference type="ChEBI" id="CHEBI:57288"/>
        <dbReference type="EC" id="2.3.3.9"/>
    </reaction>
</comment>
<dbReference type="GO" id="GO:0005829">
    <property type="term" value="C:cytosol"/>
    <property type="evidence" value="ECO:0007669"/>
    <property type="project" value="TreeGrafter"/>
</dbReference>
<dbReference type="Pfam" id="PF20658">
    <property type="entry name" value="MSG_insertion"/>
    <property type="match status" value="1"/>
</dbReference>
<feature type="domain" description="Malate synthase G alpha-beta insertion" evidence="16">
    <location>
        <begin position="169"/>
        <end position="244"/>
    </location>
</feature>
<feature type="binding site" evidence="10">
    <location>
        <begin position="130"/>
        <end position="131"/>
    </location>
    <ligand>
        <name>acetyl-CoA</name>
        <dbReference type="ChEBI" id="CHEBI:57288"/>
    </ligand>
</feature>
<comment type="function">
    <text evidence="10">Involved in the glycolate utilization. Catalyzes the condensation and subsequent hydrolysis of acetyl-coenzyme A (acetyl-CoA) and glyoxylate to form malate and CoA.</text>
</comment>
<dbReference type="PANTHER" id="PTHR42739:SF1">
    <property type="entry name" value="MALATE SYNTHASE G"/>
    <property type="match status" value="1"/>
</dbReference>
<evidence type="ECO:0000256" key="5">
    <source>
        <dbReference type="ARBA" id="ARBA00022679"/>
    </source>
</evidence>
<comment type="cofactor">
    <cofactor evidence="1 10">
        <name>Mg(2+)</name>
        <dbReference type="ChEBI" id="CHEBI:18420"/>
    </cofactor>
</comment>
<evidence type="ECO:0000313" key="19">
    <source>
        <dbReference type="Proteomes" id="UP000622890"/>
    </source>
</evidence>
<keyword evidence="2 10" id="KW-0329">Glyoxylate bypass</keyword>
<evidence type="ECO:0000256" key="9">
    <source>
        <dbReference type="ARBA" id="ARBA00047918"/>
    </source>
</evidence>
<evidence type="ECO:0000259" key="14">
    <source>
        <dbReference type="Pfam" id="PF01274"/>
    </source>
</evidence>
<dbReference type="Pfam" id="PF20659">
    <property type="entry name" value="MS_C"/>
    <property type="match status" value="1"/>
</dbReference>
<feature type="domain" description="Malate synthase N-terminal" evidence="15">
    <location>
        <begin position="22"/>
        <end position="82"/>
    </location>
</feature>
<feature type="binding site" evidence="10">
    <location>
        <begin position="474"/>
        <end position="477"/>
    </location>
    <ligand>
        <name>glyoxylate</name>
        <dbReference type="ChEBI" id="CHEBI:36655"/>
    </ligand>
</feature>
<keyword evidence="7 10" id="KW-0460">Magnesium</keyword>
<comment type="caution">
    <text evidence="18">The sequence shown here is derived from an EMBL/GenBank/DDBJ whole genome shotgun (WGS) entry which is preliminary data.</text>
</comment>
<dbReference type="InterPro" id="IPR001465">
    <property type="entry name" value="Malate_synthase_TIM"/>
</dbReference>
<gene>
    <name evidence="10" type="primary">glcB</name>
    <name evidence="18" type="ORF">JJB74_21645</name>
</gene>
<feature type="domain" description="Malate synthase C-terminal" evidence="17">
    <location>
        <begin position="614"/>
        <end position="702"/>
    </location>
</feature>
<proteinExistence type="inferred from homology"/>
<reference evidence="18" key="1">
    <citation type="submission" date="2021-01" db="EMBL/GenBank/DDBJ databases">
        <title>Genome sequence of strain Noviherbaspirillum sp. DKR-6.</title>
        <authorList>
            <person name="Chaudhary D.K."/>
        </authorList>
    </citation>
    <scope>NUCLEOTIDE SEQUENCE</scope>
    <source>
        <strain evidence="18">DKR-6</strain>
    </source>
</reference>
<dbReference type="Gene3D" id="3.20.20.360">
    <property type="entry name" value="Malate synthase, domain 3"/>
    <property type="match status" value="2"/>
</dbReference>
<evidence type="ECO:0000256" key="4">
    <source>
        <dbReference type="ARBA" id="ARBA00022532"/>
    </source>
</evidence>
<keyword evidence="3 10" id="KW-0963">Cytoplasm</keyword>
<evidence type="ECO:0000256" key="3">
    <source>
        <dbReference type="ARBA" id="ARBA00022490"/>
    </source>
</evidence>
<evidence type="ECO:0000313" key="18">
    <source>
        <dbReference type="EMBL" id="MBK4737235.1"/>
    </source>
</evidence>
<comment type="subcellular location">
    <subcellularLocation>
        <location evidence="10 13">Cytoplasm</location>
    </subcellularLocation>
</comment>
<dbReference type="Pfam" id="PF20656">
    <property type="entry name" value="MS_N"/>
    <property type="match status" value="1"/>
</dbReference>
<feature type="binding site" evidence="10">
    <location>
        <position position="123"/>
    </location>
    <ligand>
        <name>acetyl-CoA</name>
        <dbReference type="ChEBI" id="CHEBI:57288"/>
    </ligand>
</feature>
<dbReference type="InterPro" id="IPR044856">
    <property type="entry name" value="Malate_synth_C_sf"/>
</dbReference>
<dbReference type="InterPro" id="IPR011076">
    <property type="entry name" value="Malate_synth_sf"/>
</dbReference>
<evidence type="ECO:0000256" key="2">
    <source>
        <dbReference type="ARBA" id="ARBA00022435"/>
    </source>
</evidence>
<dbReference type="EC" id="2.3.3.9" evidence="10 11"/>
<feature type="binding site" evidence="10">
    <location>
        <position position="449"/>
    </location>
    <ligand>
        <name>Mg(2+)</name>
        <dbReference type="ChEBI" id="CHEBI:18420"/>
    </ligand>
</feature>
<organism evidence="18 19">
    <name type="scientific">Noviherbaspirillum pedocola</name>
    <dbReference type="NCBI Taxonomy" id="2801341"/>
    <lineage>
        <taxon>Bacteria</taxon>
        <taxon>Pseudomonadati</taxon>
        <taxon>Pseudomonadota</taxon>
        <taxon>Betaproteobacteria</taxon>
        <taxon>Burkholderiales</taxon>
        <taxon>Oxalobacteraceae</taxon>
        <taxon>Noviherbaspirillum</taxon>
    </lineage>
</organism>
<comment type="similarity">
    <text evidence="10 13">Belongs to the malate synthase family. GlcB subfamily.</text>
</comment>
<dbReference type="InterPro" id="IPR048357">
    <property type="entry name" value="MSG_insertion"/>
</dbReference>
<dbReference type="InterPro" id="IPR048355">
    <property type="entry name" value="MS_C"/>
</dbReference>
<dbReference type="HAMAP" id="MF_00641">
    <property type="entry name" value="Malate_synth_G"/>
    <property type="match status" value="1"/>
</dbReference>
<evidence type="ECO:0000256" key="13">
    <source>
        <dbReference type="RuleBase" id="RU003572"/>
    </source>
</evidence>
<comment type="caution">
    <text evidence="10">Lacks conserved residue(s) required for the propagation of feature annotation.</text>
</comment>
<evidence type="ECO:0000259" key="16">
    <source>
        <dbReference type="Pfam" id="PF20658"/>
    </source>
</evidence>
<dbReference type="GO" id="GO:0006099">
    <property type="term" value="P:tricarboxylic acid cycle"/>
    <property type="evidence" value="ECO:0007669"/>
    <property type="project" value="UniProtKB-KW"/>
</dbReference>